<dbReference type="AlphaFoldDB" id="A0A9P8CBV9"/>
<feature type="region of interest" description="Disordered" evidence="2">
    <location>
        <begin position="171"/>
        <end position="191"/>
    </location>
</feature>
<dbReference type="OrthoDB" id="5404004at2759"/>
<feature type="region of interest" description="Disordered" evidence="2">
    <location>
        <begin position="468"/>
        <end position="531"/>
    </location>
</feature>
<feature type="coiled-coil region" evidence="1">
    <location>
        <begin position="373"/>
        <end position="403"/>
    </location>
</feature>
<name>A0A9P8CBV9_9HELO</name>
<dbReference type="EMBL" id="MU254294">
    <property type="protein sequence ID" value="KAG9240990.1"/>
    <property type="molecule type" value="Genomic_DNA"/>
</dbReference>
<feature type="compositionally biased region" description="Low complexity" evidence="2">
    <location>
        <begin position="702"/>
        <end position="716"/>
    </location>
</feature>
<feature type="compositionally biased region" description="Basic and acidic residues" evidence="2">
    <location>
        <begin position="510"/>
        <end position="522"/>
    </location>
</feature>
<feature type="region of interest" description="Disordered" evidence="2">
    <location>
        <begin position="404"/>
        <end position="449"/>
    </location>
</feature>
<protein>
    <submittedName>
        <fullName evidence="3">Uncharacterized protein</fullName>
    </submittedName>
</protein>
<keyword evidence="4" id="KW-1185">Reference proteome</keyword>
<feature type="compositionally biased region" description="Polar residues" evidence="2">
    <location>
        <begin position="423"/>
        <end position="449"/>
    </location>
</feature>
<feature type="region of interest" description="Disordered" evidence="2">
    <location>
        <begin position="1"/>
        <end position="149"/>
    </location>
</feature>
<feature type="region of interest" description="Disordered" evidence="2">
    <location>
        <begin position="569"/>
        <end position="607"/>
    </location>
</feature>
<reference evidence="3" key="1">
    <citation type="journal article" date="2021" name="IMA Fungus">
        <title>Genomic characterization of three marine fungi, including Emericellopsis atlantica sp. nov. with signatures of a generalist lifestyle and marine biomass degradation.</title>
        <authorList>
            <person name="Hagestad O.C."/>
            <person name="Hou L."/>
            <person name="Andersen J.H."/>
            <person name="Hansen E.H."/>
            <person name="Altermark B."/>
            <person name="Li C."/>
            <person name="Kuhnert E."/>
            <person name="Cox R.J."/>
            <person name="Crous P.W."/>
            <person name="Spatafora J.W."/>
            <person name="Lail K."/>
            <person name="Amirebrahimi M."/>
            <person name="Lipzen A."/>
            <person name="Pangilinan J."/>
            <person name="Andreopoulos W."/>
            <person name="Hayes R.D."/>
            <person name="Ng V."/>
            <person name="Grigoriev I.V."/>
            <person name="Jackson S.A."/>
            <person name="Sutton T.D.S."/>
            <person name="Dobson A.D.W."/>
            <person name="Rama T."/>
        </authorList>
    </citation>
    <scope>NUCLEOTIDE SEQUENCE</scope>
    <source>
        <strain evidence="3">TRa3180A</strain>
    </source>
</reference>
<feature type="region of interest" description="Disordered" evidence="2">
    <location>
        <begin position="697"/>
        <end position="730"/>
    </location>
</feature>
<feature type="compositionally biased region" description="Pro residues" evidence="2">
    <location>
        <begin position="113"/>
        <end position="130"/>
    </location>
</feature>
<accession>A0A9P8CBV9</accession>
<feature type="region of interest" description="Disordered" evidence="2">
    <location>
        <begin position="255"/>
        <end position="337"/>
    </location>
</feature>
<feature type="compositionally biased region" description="Low complexity" evidence="2">
    <location>
        <begin position="569"/>
        <end position="595"/>
    </location>
</feature>
<evidence type="ECO:0000256" key="2">
    <source>
        <dbReference type="SAM" id="MobiDB-lite"/>
    </source>
</evidence>
<gene>
    <name evidence="3" type="ORF">BJ878DRAFT_255006</name>
</gene>
<feature type="compositionally biased region" description="Polar residues" evidence="2">
    <location>
        <begin position="1"/>
        <end position="13"/>
    </location>
</feature>
<evidence type="ECO:0000256" key="1">
    <source>
        <dbReference type="SAM" id="Coils"/>
    </source>
</evidence>
<evidence type="ECO:0000313" key="4">
    <source>
        <dbReference type="Proteomes" id="UP000887226"/>
    </source>
</evidence>
<comment type="caution">
    <text evidence="3">The sequence shown here is derived from an EMBL/GenBank/DDBJ whole genome shotgun (WGS) entry which is preliminary data.</text>
</comment>
<evidence type="ECO:0000313" key="3">
    <source>
        <dbReference type="EMBL" id="KAG9240990.1"/>
    </source>
</evidence>
<feature type="compositionally biased region" description="Pro residues" evidence="2">
    <location>
        <begin position="473"/>
        <end position="486"/>
    </location>
</feature>
<organism evidence="3 4">
    <name type="scientific">Calycina marina</name>
    <dbReference type="NCBI Taxonomy" id="1763456"/>
    <lineage>
        <taxon>Eukaryota</taxon>
        <taxon>Fungi</taxon>
        <taxon>Dikarya</taxon>
        <taxon>Ascomycota</taxon>
        <taxon>Pezizomycotina</taxon>
        <taxon>Leotiomycetes</taxon>
        <taxon>Helotiales</taxon>
        <taxon>Pezizellaceae</taxon>
        <taxon>Calycina</taxon>
    </lineage>
</organism>
<feature type="compositionally biased region" description="Basic and acidic residues" evidence="2">
    <location>
        <begin position="72"/>
        <end position="81"/>
    </location>
</feature>
<feature type="region of interest" description="Disordered" evidence="2">
    <location>
        <begin position="824"/>
        <end position="853"/>
    </location>
</feature>
<sequence length="853" mass="91983">MSKTFIPSRSVKSSRIAAGRESSNVSDPRPSISDVNITRKFGSSGQPGRDRLPERPSTSGGAIKSSMRKSSVRRETKDDLHFNPLTAHTTGNNLYYNFPSPAQSPNLYSPLPKESPLPQRSPLPRTPLPKSPNLRSEIPEPIAPDTDADADADATYMMNVRQEQYSEAPIGMALGSPAHPPSGWQAQEDSSARVMLTEQDMSSDGWATPPVAATRVKGSRWKLLGGLFTNGRKNSEPQTFYQVRQEPFHQVTIETDSGNFVEPPMQKGPKQRGRTTTSSGHHDEKKKPDMMRSNTAPMKIATDLAKTPGAPEPPEFVLNNGRKASGTGAGDAQQSQNGLLNVDIPTTHLERYSVMFGGVLGNSPNAPSSSSLLARRQATLDRLKTANEELAAKERELEARAQLLRPRRATSPQPAKSPAFSLFPSTPSRLTVRQPSPLQRSNTSPAALSPSRQMFAHIAEDNEMHASLLGPAPHIPVDPTPNPPRPKLAASFRKKRDPVPSLNSVSSLDAAKDDSRQRKQSLDKSQNTFHLELDSDDDDKAIRVSFTKPKLEEPTWKMVNSSLVTSVSAGSSSLRSGDHSISTSVSSVSNSAGFSTTQPQKKVGIQAATIDRRRRVTTTTTTSAPRTFIRPAEVSNEEFGASIASINVTAPQQTISKDDTPKVAPKQAKIDLQGEEHLRTAVDISIARQISVSRQQRQLLIPITKPTSPSTHKSASPKPPPSSNSNGLRKPISVTALPSMRHNPNFPSPVASLNHARSPLAMVSDPESPITGLNTPLVPARMATAPVKPSTPTLVVTGNDDYFARGWGGPVRQTPIQTFLHERGRGGGGGGYGSSVNAVGGNRKSESVVLESY</sequence>
<keyword evidence="1" id="KW-0175">Coiled coil</keyword>
<feature type="compositionally biased region" description="Polar residues" evidence="2">
    <location>
        <begin position="33"/>
        <end position="46"/>
    </location>
</feature>
<feature type="compositionally biased region" description="Polar residues" evidence="2">
    <location>
        <begin position="86"/>
        <end position="107"/>
    </location>
</feature>
<dbReference type="Proteomes" id="UP000887226">
    <property type="component" value="Unassembled WGS sequence"/>
</dbReference>
<proteinExistence type="predicted"/>
<feature type="compositionally biased region" description="Basic and acidic residues" evidence="2">
    <location>
        <begin position="280"/>
        <end position="290"/>
    </location>
</feature>